<dbReference type="PANTHER" id="PTHR43649:SF32">
    <property type="entry name" value="SUGAR BINDING SECRETED PROTEIN"/>
    <property type="match status" value="1"/>
</dbReference>
<proteinExistence type="predicted"/>
<evidence type="ECO:0000313" key="3">
    <source>
        <dbReference type="Proteomes" id="UP000886757"/>
    </source>
</evidence>
<organism evidence="2 3">
    <name type="scientific">Candidatus Choladousia intestinavium</name>
    <dbReference type="NCBI Taxonomy" id="2840727"/>
    <lineage>
        <taxon>Bacteria</taxon>
        <taxon>Bacillati</taxon>
        <taxon>Bacillota</taxon>
        <taxon>Clostridia</taxon>
        <taxon>Lachnospirales</taxon>
        <taxon>Lachnospiraceae</taxon>
        <taxon>Lachnospiraceae incertae sedis</taxon>
        <taxon>Candidatus Choladousia</taxon>
    </lineage>
</organism>
<feature type="signal peptide" evidence="1">
    <location>
        <begin position="1"/>
        <end position="24"/>
    </location>
</feature>
<keyword evidence="1" id="KW-0732">Signal</keyword>
<dbReference type="Gene3D" id="3.40.190.10">
    <property type="entry name" value="Periplasmic binding protein-like II"/>
    <property type="match status" value="1"/>
</dbReference>
<dbReference type="Proteomes" id="UP000886757">
    <property type="component" value="Unassembled WGS sequence"/>
</dbReference>
<reference evidence="2" key="2">
    <citation type="journal article" date="2021" name="PeerJ">
        <title>Extensive microbial diversity within the chicken gut microbiome revealed by metagenomics and culture.</title>
        <authorList>
            <person name="Gilroy R."/>
            <person name="Ravi A."/>
            <person name="Getino M."/>
            <person name="Pursley I."/>
            <person name="Horton D.L."/>
            <person name="Alikhan N.F."/>
            <person name="Baker D."/>
            <person name="Gharbi K."/>
            <person name="Hall N."/>
            <person name="Watson M."/>
            <person name="Adriaenssens E.M."/>
            <person name="Foster-Nyarko E."/>
            <person name="Jarju S."/>
            <person name="Secka A."/>
            <person name="Antonio M."/>
            <person name="Oren A."/>
            <person name="Chaudhuri R.R."/>
            <person name="La Ragione R."/>
            <person name="Hildebrand F."/>
            <person name="Pallen M.J."/>
        </authorList>
    </citation>
    <scope>NUCLEOTIDE SEQUENCE</scope>
    <source>
        <strain evidence="2">ChiSjej4B22-8148</strain>
    </source>
</reference>
<feature type="chain" id="PRO_5038603807" evidence="1">
    <location>
        <begin position="25"/>
        <end position="427"/>
    </location>
</feature>
<dbReference type="EMBL" id="DVGK01000061">
    <property type="protein sequence ID" value="HIR13369.1"/>
    <property type="molecule type" value="Genomic_DNA"/>
</dbReference>
<accession>A0A9D1ACC9</accession>
<dbReference type="InterPro" id="IPR050490">
    <property type="entry name" value="Bact_solute-bd_prot1"/>
</dbReference>
<dbReference type="SUPFAM" id="SSF53850">
    <property type="entry name" value="Periplasmic binding protein-like II"/>
    <property type="match status" value="1"/>
</dbReference>
<name>A0A9D1ACC9_9FIRM</name>
<comment type="caution">
    <text evidence="2">The sequence shown here is derived from an EMBL/GenBank/DDBJ whole genome shotgun (WGS) entry which is preliminary data.</text>
</comment>
<evidence type="ECO:0000313" key="2">
    <source>
        <dbReference type="EMBL" id="HIR13369.1"/>
    </source>
</evidence>
<dbReference type="AlphaFoldDB" id="A0A9D1ACC9"/>
<dbReference type="PANTHER" id="PTHR43649">
    <property type="entry name" value="ARABINOSE-BINDING PROTEIN-RELATED"/>
    <property type="match status" value="1"/>
</dbReference>
<sequence length="427" mass="46070">MKRITWKILILAIAAGSVCPAVMAQEEERLNVWCWNPDVNFQALGQAAELYGETHPEFQMETVEVSWNEIREALDQAAKTGETDGLPDLLLMQNYGIQKYLTEAPELFTDLTDSGILFSDFEQGAVEFSTSQEKNYGVPFEQGGMIACYRTDLLEELGYTAQDFTDITWGELQAIGERILAENGTPLLSWVKGDPGLILAMVQSAGGSLFDEKGNLNLADNDVLKEAVRTYVSLVDSGVLREIEAWDEYDLYVEELIQGNVLGCVNTSGILASFGQAEEQEGKWGVTNLPALENVESAGNYAGNGGTSWMVIEDGDTGTAVDFLASTFGGSQELYGTLIPLTAVAAAYEPAVQSGVYEETLAVSSDGAALSKILEYSEKSLEIEKTAETGTAYYEGADALAEAVNAVLDGTELDEALANAQAALNKK</sequence>
<reference evidence="2" key="1">
    <citation type="submission" date="2020-10" db="EMBL/GenBank/DDBJ databases">
        <authorList>
            <person name="Gilroy R."/>
        </authorList>
    </citation>
    <scope>NUCLEOTIDE SEQUENCE</scope>
    <source>
        <strain evidence="2">ChiSjej4B22-8148</strain>
    </source>
</reference>
<dbReference type="InterPro" id="IPR006059">
    <property type="entry name" value="SBP"/>
</dbReference>
<protein>
    <submittedName>
        <fullName evidence="2">Carbohydrate ABC transporter substrate-binding protein</fullName>
    </submittedName>
</protein>
<gene>
    <name evidence="2" type="ORF">IAB31_05530</name>
</gene>
<evidence type="ECO:0000256" key="1">
    <source>
        <dbReference type="SAM" id="SignalP"/>
    </source>
</evidence>
<dbReference type="Pfam" id="PF01547">
    <property type="entry name" value="SBP_bac_1"/>
    <property type="match status" value="1"/>
</dbReference>